<sequence>MTTVTVILVTLALLLASAFFVMIEFALLGAKRHRLEEQASIRLTARAALRGMDELTVMLAAAQLGITAVTFALGAVTKPAVSSWIKPLVEAVGLPSSAAYPVSFILALLVVTFLHLVIGEMAPKSWAIAFPERAVRLVAVPARGLAWLLRPLLIAMNRAANRLVRWSGVEPVDRAAAGGHDADSLRHLVEHSAQTGALDAADRDRVIGALDLTRRTLGELPGASVPVLPAAATVGEVQDAARASGQMRVLVGAGAFVHVRDTLTLDRTSLVSEAGIVRPLLVLDPELQVHEVLRRMREEGEQIIGVSGSSPRVVVLSGVLAVVLPGSVG</sequence>
<dbReference type="GO" id="GO:0016020">
    <property type="term" value="C:membrane"/>
    <property type="evidence" value="ECO:0007669"/>
    <property type="project" value="UniProtKB-UniRule"/>
</dbReference>
<feature type="transmembrane region" description="Helical" evidence="2">
    <location>
        <begin position="55"/>
        <end position="77"/>
    </location>
</feature>
<evidence type="ECO:0000313" key="5">
    <source>
        <dbReference type="Proteomes" id="UP000182498"/>
    </source>
</evidence>
<dbReference type="Gene3D" id="3.10.580.10">
    <property type="entry name" value="CBS-domain"/>
    <property type="match status" value="1"/>
</dbReference>
<dbReference type="Proteomes" id="UP000182498">
    <property type="component" value="Unassembled WGS sequence"/>
</dbReference>
<feature type="transmembrane region" description="Helical" evidence="2">
    <location>
        <begin position="97"/>
        <end position="118"/>
    </location>
</feature>
<evidence type="ECO:0000256" key="2">
    <source>
        <dbReference type="SAM" id="Phobius"/>
    </source>
</evidence>
<keyword evidence="5" id="KW-1185">Reference proteome</keyword>
<dbReference type="PANTHER" id="PTHR43099">
    <property type="entry name" value="UPF0053 PROTEIN YRKA"/>
    <property type="match status" value="1"/>
</dbReference>
<gene>
    <name evidence="4" type="ORF">CVAR292_01495</name>
</gene>
<keyword evidence="1 2" id="KW-0472">Membrane</keyword>
<protein>
    <submittedName>
        <fullName evidence="4">Hemolysins and related proteins containing CBS domains</fullName>
    </submittedName>
</protein>
<dbReference type="Pfam" id="PF01595">
    <property type="entry name" value="CNNM"/>
    <property type="match status" value="1"/>
</dbReference>
<proteinExistence type="predicted"/>
<organism evidence="4 5">
    <name type="scientific">Corynebacterium variabile</name>
    <dbReference type="NCBI Taxonomy" id="1727"/>
    <lineage>
        <taxon>Bacteria</taxon>
        <taxon>Bacillati</taxon>
        <taxon>Actinomycetota</taxon>
        <taxon>Actinomycetes</taxon>
        <taxon>Mycobacteriales</taxon>
        <taxon>Corynebacteriaceae</taxon>
        <taxon>Corynebacterium</taxon>
    </lineage>
</organism>
<dbReference type="EMBL" id="FAUH01000009">
    <property type="protein sequence ID" value="CUU66157.1"/>
    <property type="molecule type" value="Genomic_DNA"/>
</dbReference>
<reference evidence="5" key="1">
    <citation type="submission" date="2015-11" db="EMBL/GenBank/DDBJ databases">
        <authorList>
            <person name="Dugat-Bony E."/>
        </authorList>
    </citation>
    <scope>NUCLEOTIDE SEQUENCE [LARGE SCALE GENOMIC DNA]</scope>
    <source>
        <strain evidence="5">Mu292</strain>
    </source>
</reference>
<dbReference type="RefSeq" id="WP_041629714.1">
    <property type="nucleotide sequence ID" value="NZ_FAUH01000009.1"/>
</dbReference>
<name>A0A0X2NKZ0_9CORY</name>
<evidence type="ECO:0000259" key="3">
    <source>
        <dbReference type="PROSITE" id="PS51846"/>
    </source>
</evidence>
<keyword evidence="1 2" id="KW-1133">Transmembrane helix</keyword>
<evidence type="ECO:0000313" key="4">
    <source>
        <dbReference type="EMBL" id="CUU66157.1"/>
    </source>
</evidence>
<dbReference type="InterPro" id="IPR002550">
    <property type="entry name" value="CNNM"/>
</dbReference>
<dbReference type="PROSITE" id="PS51846">
    <property type="entry name" value="CNNM"/>
    <property type="match status" value="1"/>
</dbReference>
<dbReference type="InterPro" id="IPR046342">
    <property type="entry name" value="CBS_dom_sf"/>
</dbReference>
<dbReference type="InterPro" id="IPR051676">
    <property type="entry name" value="UPF0053_domain"/>
</dbReference>
<dbReference type="AlphaFoldDB" id="A0A0X2NKZ0"/>
<dbReference type="PANTHER" id="PTHR43099:SF5">
    <property type="entry name" value="HLYC_CORC FAMILY TRANSPORTER"/>
    <property type="match status" value="1"/>
</dbReference>
<keyword evidence="1 2" id="KW-0812">Transmembrane</keyword>
<feature type="domain" description="CNNM transmembrane" evidence="3">
    <location>
        <begin position="1"/>
        <end position="202"/>
    </location>
</feature>
<dbReference type="Gene3D" id="3.90.1280.20">
    <property type="match status" value="1"/>
</dbReference>
<dbReference type="OrthoDB" id="110231at2"/>
<evidence type="ECO:0000256" key="1">
    <source>
        <dbReference type="PROSITE-ProRule" id="PRU01193"/>
    </source>
</evidence>
<feature type="transmembrane region" description="Helical" evidence="2">
    <location>
        <begin position="6"/>
        <end position="28"/>
    </location>
</feature>
<accession>A0A0X2NKZ0</accession>